<sequence length="69" mass="7667">MLAGAFLMGLGSYGAHSERGDIWQLAADPPIMPSVPAAVRRNRLTGQIDDTRLIDRRCRLFTHHVQPVI</sequence>
<dbReference type="AlphaFoldDB" id="A0A1L3I541"/>
<name>A0A1L3I541_9RHOB</name>
<protein>
    <submittedName>
        <fullName evidence="1">Uncharacterized protein</fullName>
    </submittedName>
</protein>
<evidence type="ECO:0000313" key="2">
    <source>
        <dbReference type="Proteomes" id="UP000183859"/>
    </source>
</evidence>
<proteinExistence type="predicted"/>
<dbReference type="STRING" id="1844006.PhaeoP97_01812"/>
<reference evidence="2" key="1">
    <citation type="submission" date="2016-07" db="EMBL/GenBank/DDBJ databases">
        <title>Phaeobacter portensis sp. nov., a tropodithietic acid producing bacterium isolated from a German harbor.</title>
        <authorList>
            <person name="Freese H.M."/>
            <person name="Bunk B."/>
            <person name="Breider S."/>
            <person name="Brinkhoff T."/>
        </authorList>
    </citation>
    <scope>NUCLEOTIDE SEQUENCE [LARGE SCALE GENOMIC DNA]</scope>
    <source>
        <strain evidence="2">P97</strain>
    </source>
</reference>
<dbReference type="KEGG" id="php:PhaeoP97_01812"/>
<organism evidence="1 2">
    <name type="scientific">Phaeobacter porticola</name>
    <dbReference type="NCBI Taxonomy" id="1844006"/>
    <lineage>
        <taxon>Bacteria</taxon>
        <taxon>Pseudomonadati</taxon>
        <taxon>Pseudomonadota</taxon>
        <taxon>Alphaproteobacteria</taxon>
        <taxon>Rhodobacterales</taxon>
        <taxon>Roseobacteraceae</taxon>
        <taxon>Phaeobacter</taxon>
    </lineage>
</organism>
<dbReference type="Proteomes" id="UP000183859">
    <property type="component" value="Chromosome"/>
</dbReference>
<evidence type="ECO:0000313" key="1">
    <source>
        <dbReference type="EMBL" id="APG47225.1"/>
    </source>
</evidence>
<keyword evidence="2" id="KW-1185">Reference proteome</keyword>
<gene>
    <name evidence="1" type="ORF">PhaeoP97_01812</name>
</gene>
<dbReference type="EMBL" id="CP016364">
    <property type="protein sequence ID" value="APG47225.1"/>
    <property type="molecule type" value="Genomic_DNA"/>
</dbReference>
<accession>A0A1L3I541</accession>